<dbReference type="SUPFAM" id="SSF49899">
    <property type="entry name" value="Concanavalin A-like lectins/glucanases"/>
    <property type="match status" value="1"/>
</dbReference>
<evidence type="ECO:0000256" key="5">
    <source>
        <dbReference type="SAM" id="SignalP"/>
    </source>
</evidence>
<sequence length="446" mass="50959">MKIQILIYLLCLLQISACDSSSVNEDEEIIPEEEVVGDPTESYTYGSKEVPANTGNPPIGTNWEVVGDFSDEFNYEGKQSEFTQNWNDTYFNAWKGPGLTEWTSENSAVSNGNLIISASRKPNTDQVYCGVISSKKKIKYPIYSEVRAKIANQVLSSNFWFLSEDDEREIDVLECYGSDRPDQTWFAARASSNTHVFIRNEESNTIIEDINQQTHHTLPNEEAWRNDFHRFGVYWKDPFTLDIYYNGVLVDEIRTDDIQDPEGLGIDREAFMIIDIEDHAWRSSQDPPIVATDEELNDANKNKYLIDYVRTYSPTQSYDGGLLKNGTFNQSELTHWYWKGEVSVVTNTSINLQEAYTLQVNNNASVIQKVTVSPNSDYRLQWKHIASEKGATLSIIGIKEHSLTTTDKWNSEELLFNSGEKSEVFIKVENKANQALYIDAFKLNKK</sequence>
<organism evidence="7 8">
    <name type="scientific">Galbibacter orientalis DSM 19592</name>
    <dbReference type="NCBI Taxonomy" id="926559"/>
    <lineage>
        <taxon>Bacteria</taxon>
        <taxon>Pseudomonadati</taxon>
        <taxon>Bacteroidota</taxon>
        <taxon>Flavobacteriia</taxon>
        <taxon>Flavobacteriales</taxon>
        <taxon>Flavobacteriaceae</taxon>
        <taxon>Galbibacter</taxon>
    </lineage>
</organism>
<evidence type="ECO:0000313" key="8">
    <source>
        <dbReference type="Proteomes" id="UP000004690"/>
    </source>
</evidence>
<dbReference type="CDD" id="cd02178">
    <property type="entry name" value="GH16_beta_agarase"/>
    <property type="match status" value="1"/>
</dbReference>
<evidence type="ECO:0000313" key="7">
    <source>
        <dbReference type="EMBL" id="EIJ40728.1"/>
    </source>
</evidence>
<evidence type="ECO:0000256" key="3">
    <source>
        <dbReference type="ARBA" id="ARBA00022801"/>
    </source>
</evidence>
<keyword evidence="3 7" id="KW-0378">Hydrolase</keyword>
<dbReference type="EMBL" id="JH651379">
    <property type="protein sequence ID" value="EIJ40728.1"/>
    <property type="molecule type" value="Genomic_DNA"/>
</dbReference>
<gene>
    <name evidence="7" type="ORF">JoomaDRAFT_3798</name>
</gene>
<keyword evidence="2 5" id="KW-0732">Signal</keyword>
<feature type="signal peptide" evidence="5">
    <location>
        <begin position="1"/>
        <end position="17"/>
    </location>
</feature>
<dbReference type="Proteomes" id="UP000004690">
    <property type="component" value="Unassembled WGS sequence"/>
</dbReference>
<dbReference type="RefSeq" id="WP_008615257.1">
    <property type="nucleotide sequence ID" value="NZ_JH651379.1"/>
</dbReference>
<dbReference type="STRING" id="926559.JoomaDRAFT_3798"/>
<dbReference type="PANTHER" id="PTHR10963:SF55">
    <property type="entry name" value="GLYCOSIDE HYDROLASE FAMILY 16 PROTEIN"/>
    <property type="match status" value="1"/>
</dbReference>
<dbReference type="GO" id="GO:0033916">
    <property type="term" value="F:beta-agarase activity"/>
    <property type="evidence" value="ECO:0007669"/>
    <property type="project" value="InterPro"/>
</dbReference>
<dbReference type="InterPro" id="IPR008979">
    <property type="entry name" value="Galactose-bd-like_sf"/>
</dbReference>
<dbReference type="AlphaFoldDB" id="I3CAT5"/>
<dbReference type="InterPro" id="IPR050546">
    <property type="entry name" value="Glycosyl_Hydrlase_16"/>
</dbReference>
<evidence type="ECO:0000256" key="2">
    <source>
        <dbReference type="ARBA" id="ARBA00022729"/>
    </source>
</evidence>
<dbReference type="HOGENOM" id="CLU_613619_0_0_10"/>
<dbReference type="PROSITE" id="PS51762">
    <property type="entry name" value="GH16_2"/>
    <property type="match status" value="1"/>
</dbReference>
<accession>I3CAT5</accession>
<feature type="chain" id="PRO_5003668558" evidence="5">
    <location>
        <begin position="18"/>
        <end position="446"/>
    </location>
</feature>
<dbReference type="InterPro" id="IPR000757">
    <property type="entry name" value="Beta-glucanase-like"/>
</dbReference>
<dbReference type="SUPFAM" id="SSF49785">
    <property type="entry name" value="Galactose-binding domain-like"/>
    <property type="match status" value="1"/>
</dbReference>
<name>I3CAT5_9FLAO</name>
<comment type="similarity">
    <text evidence="1">Belongs to the glycosyl hydrolase 16 family.</text>
</comment>
<dbReference type="PANTHER" id="PTHR10963">
    <property type="entry name" value="GLYCOSYL HYDROLASE-RELATED"/>
    <property type="match status" value="1"/>
</dbReference>
<evidence type="ECO:0000259" key="6">
    <source>
        <dbReference type="PROSITE" id="PS51762"/>
    </source>
</evidence>
<dbReference type="InterPro" id="IPR013320">
    <property type="entry name" value="ConA-like_dom_sf"/>
</dbReference>
<dbReference type="eggNOG" id="COG2273">
    <property type="taxonomic scope" value="Bacteria"/>
</dbReference>
<keyword evidence="8" id="KW-1185">Reference proteome</keyword>
<dbReference type="Gene3D" id="2.60.120.260">
    <property type="entry name" value="Galactose-binding domain-like"/>
    <property type="match status" value="1"/>
</dbReference>
<feature type="domain" description="GH16" evidence="6">
    <location>
        <begin position="43"/>
        <end position="317"/>
    </location>
</feature>
<proteinExistence type="inferred from homology"/>
<dbReference type="OrthoDB" id="9809583at2"/>
<dbReference type="Gene3D" id="2.60.120.200">
    <property type="match status" value="1"/>
</dbReference>
<evidence type="ECO:0000256" key="4">
    <source>
        <dbReference type="ARBA" id="ARBA00023295"/>
    </source>
</evidence>
<dbReference type="InterPro" id="IPR016287">
    <property type="entry name" value="Beta_agarase"/>
</dbReference>
<reference evidence="7 8" key="1">
    <citation type="submission" date="2012-02" db="EMBL/GenBank/DDBJ databases">
        <title>Improved High-Quality Draft genome of Joostella marina DSM 19592.</title>
        <authorList>
            <consortium name="US DOE Joint Genome Institute (JGI-PGF)"/>
            <person name="Lucas S."/>
            <person name="Copeland A."/>
            <person name="Lapidus A."/>
            <person name="Bruce D."/>
            <person name="Goodwin L."/>
            <person name="Pitluck S."/>
            <person name="Peters L."/>
            <person name="Chertkov O."/>
            <person name="Ovchinnikova G."/>
            <person name="Kyrpides N."/>
            <person name="Mavromatis K."/>
            <person name="Detter J.C."/>
            <person name="Han C."/>
            <person name="Land M."/>
            <person name="Hauser L."/>
            <person name="Markowitz V."/>
            <person name="Cheng J.-F."/>
            <person name="Hugenholtz P."/>
            <person name="Woyke T."/>
            <person name="Wu D."/>
            <person name="Tindall B."/>
            <person name="Brambilla E."/>
            <person name="Klenk H.-P."/>
            <person name="Eisen J.A."/>
        </authorList>
    </citation>
    <scope>NUCLEOTIDE SEQUENCE [LARGE SCALE GENOMIC DNA]</scope>
    <source>
        <strain evidence="7 8">DSM 19592</strain>
    </source>
</reference>
<protein>
    <submittedName>
        <fullName evidence="7">Glycosyl hydrolase family 16</fullName>
    </submittedName>
</protein>
<dbReference type="GO" id="GO:0005975">
    <property type="term" value="P:carbohydrate metabolic process"/>
    <property type="evidence" value="ECO:0007669"/>
    <property type="project" value="InterPro"/>
</dbReference>
<keyword evidence="4" id="KW-0326">Glycosidase</keyword>
<evidence type="ECO:0000256" key="1">
    <source>
        <dbReference type="ARBA" id="ARBA00006865"/>
    </source>
</evidence>